<proteinExistence type="predicted"/>
<protein>
    <submittedName>
        <fullName evidence="1 3">Uncharacterized protein</fullName>
    </submittedName>
</protein>
<accession>A0A0R3WBJ3</accession>
<evidence type="ECO:0000313" key="3">
    <source>
        <dbReference type="WBParaSite" id="TASK_0000801401-mRNA-1"/>
    </source>
</evidence>
<reference evidence="3" key="1">
    <citation type="submission" date="2017-02" db="UniProtKB">
        <authorList>
            <consortium name="WormBaseParasite"/>
        </authorList>
    </citation>
    <scope>IDENTIFICATION</scope>
</reference>
<evidence type="ECO:0000313" key="1">
    <source>
        <dbReference type="EMBL" id="VDK39419.1"/>
    </source>
</evidence>
<name>A0A0R3WBJ3_TAEAS</name>
<gene>
    <name evidence="1" type="ORF">TASK_LOCUS8015</name>
</gene>
<organism evidence="3">
    <name type="scientific">Taenia asiatica</name>
    <name type="common">Asian tapeworm</name>
    <dbReference type="NCBI Taxonomy" id="60517"/>
    <lineage>
        <taxon>Eukaryota</taxon>
        <taxon>Metazoa</taxon>
        <taxon>Spiralia</taxon>
        <taxon>Lophotrochozoa</taxon>
        <taxon>Platyhelminthes</taxon>
        <taxon>Cestoda</taxon>
        <taxon>Eucestoda</taxon>
        <taxon>Cyclophyllidea</taxon>
        <taxon>Taeniidae</taxon>
        <taxon>Taenia</taxon>
    </lineage>
</organism>
<dbReference type="AlphaFoldDB" id="A0A0R3WBJ3"/>
<keyword evidence="2" id="KW-1185">Reference proteome</keyword>
<evidence type="ECO:0000313" key="2">
    <source>
        <dbReference type="Proteomes" id="UP000282613"/>
    </source>
</evidence>
<sequence>MPPVRLQPSRMKRGGDATKLGKEFGTHITEEGDPASITVILEAKLSIVAANPVRVTLIEWLAFLNEVTIFHSCRKIPLAASRDRSTSLGGESRSAIPDAVVVTPERNLRRYSLELNLRSDRNDRRGVKVSVQWNLPSNHRFGLLQNRLCASCGKCPKKEEEEEIPGPD</sequence>
<dbReference type="EMBL" id="UYRS01018715">
    <property type="protein sequence ID" value="VDK39419.1"/>
    <property type="molecule type" value="Genomic_DNA"/>
</dbReference>
<dbReference type="Proteomes" id="UP000282613">
    <property type="component" value="Unassembled WGS sequence"/>
</dbReference>
<reference evidence="1 2" key="2">
    <citation type="submission" date="2018-11" db="EMBL/GenBank/DDBJ databases">
        <authorList>
            <consortium name="Pathogen Informatics"/>
        </authorList>
    </citation>
    <scope>NUCLEOTIDE SEQUENCE [LARGE SCALE GENOMIC DNA]</scope>
</reference>
<dbReference type="WBParaSite" id="TASK_0000801401-mRNA-1">
    <property type="protein sequence ID" value="TASK_0000801401-mRNA-1"/>
    <property type="gene ID" value="TASK_0000801401"/>
</dbReference>